<comment type="catalytic activity">
    <reaction evidence="4">
        <text>[glutaredoxin]-dithiol + arsenate + glutathione + H(+) = glutathionyl-S-S-[glutaredoxin] + arsenite + H2O</text>
        <dbReference type="Rhea" id="RHEA:22016"/>
        <dbReference type="Rhea" id="RHEA-COMP:10729"/>
        <dbReference type="Rhea" id="RHEA-COMP:17668"/>
        <dbReference type="ChEBI" id="CHEBI:15377"/>
        <dbReference type="ChEBI" id="CHEBI:15378"/>
        <dbReference type="ChEBI" id="CHEBI:29242"/>
        <dbReference type="ChEBI" id="CHEBI:29950"/>
        <dbReference type="ChEBI" id="CHEBI:48597"/>
        <dbReference type="ChEBI" id="CHEBI:57925"/>
        <dbReference type="ChEBI" id="CHEBI:146199"/>
        <dbReference type="EC" id="1.20.4.1"/>
    </reaction>
</comment>
<dbReference type="RefSeq" id="WP_119740719.1">
    <property type="nucleotide sequence ID" value="NZ_QYUN01000002.1"/>
</dbReference>
<dbReference type="PANTHER" id="PTHR30041">
    <property type="entry name" value="ARSENATE REDUCTASE"/>
    <property type="match status" value="1"/>
</dbReference>
<dbReference type="InterPro" id="IPR006659">
    <property type="entry name" value="Arsenate_reductase"/>
</dbReference>
<dbReference type="Gene3D" id="3.40.30.10">
    <property type="entry name" value="Glutaredoxin"/>
    <property type="match status" value="1"/>
</dbReference>
<organism evidence="5 6">
    <name type="scientific">Noviherbaspirillum cavernae</name>
    <dbReference type="NCBI Taxonomy" id="2320862"/>
    <lineage>
        <taxon>Bacteria</taxon>
        <taxon>Pseudomonadati</taxon>
        <taxon>Pseudomonadota</taxon>
        <taxon>Betaproteobacteria</taxon>
        <taxon>Burkholderiales</taxon>
        <taxon>Oxalobacteraceae</taxon>
        <taxon>Noviherbaspirillum</taxon>
    </lineage>
</organism>
<keyword evidence="2 4" id="KW-0560">Oxidoreductase</keyword>
<evidence type="ECO:0000256" key="1">
    <source>
        <dbReference type="ARBA" id="ARBA00007198"/>
    </source>
</evidence>
<sequence length="119" mass="13206">MITIYHNPGCSKSREALTMVQQFAEERNLTLQIVEYLKTPPSLAQLVLLHELLGIPVRDMVRDNEAAFAELGLANADDAALLRAVSAHPRLLQRPIVSYRGRAMIGRPPERLSGFLSAD</sequence>
<dbReference type="NCBIfam" id="TIGR00014">
    <property type="entry name" value="arsC"/>
    <property type="match status" value="1"/>
</dbReference>
<protein>
    <recommendedName>
        <fullName evidence="4">Arsenate reductase</fullName>
        <ecNumber evidence="4">1.20.4.1</ecNumber>
    </recommendedName>
</protein>
<name>A0A418X4I4_9BURK</name>
<evidence type="ECO:0000256" key="4">
    <source>
        <dbReference type="RuleBase" id="RU362029"/>
    </source>
</evidence>
<accession>A0A418X4I4</accession>
<dbReference type="EC" id="1.20.4.1" evidence="4"/>
<evidence type="ECO:0000313" key="6">
    <source>
        <dbReference type="Proteomes" id="UP000285190"/>
    </source>
</evidence>
<dbReference type="AlphaFoldDB" id="A0A418X4I4"/>
<dbReference type="PROSITE" id="PS51353">
    <property type="entry name" value="ARSC"/>
    <property type="match status" value="1"/>
</dbReference>
<dbReference type="OrthoDB" id="9790554at2"/>
<evidence type="ECO:0000256" key="2">
    <source>
        <dbReference type="ARBA" id="ARBA00023002"/>
    </source>
</evidence>
<dbReference type="InterPro" id="IPR036249">
    <property type="entry name" value="Thioredoxin-like_sf"/>
</dbReference>
<evidence type="ECO:0000256" key="3">
    <source>
        <dbReference type="PROSITE-ProRule" id="PRU01282"/>
    </source>
</evidence>
<dbReference type="InterPro" id="IPR006660">
    <property type="entry name" value="Arsenate_reductase-like"/>
</dbReference>
<comment type="similarity">
    <text evidence="1 3 4">Belongs to the ArsC family.</text>
</comment>
<proteinExistence type="inferred from homology"/>
<dbReference type="Pfam" id="PF03960">
    <property type="entry name" value="ArsC"/>
    <property type="match status" value="1"/>
</dbReference>
<reference evidence="5 6" key="1">
    <citation type="submission" date="2018-09" db="EMBL/GenBank/DDBJ databases">
        <authorList>
            <person name="Zhu H."/>
        </authorList>
    </citation>
    <scope>NUCLEOTIDE SEQUENCE [LARGE SCALE GENOMIC DNA]</scope>
    <source>
        <strain evidence="5 6">K2R10-39</strain>
    </source>
</reference>
<dbReference type="CDD" id="cd03034">
    <property type="entry name" value="ArsC_ArsC"/>
    <property type="match status" value="1"/>
</dbReference>
<gene>
    <name evidence="5" type="primary">arsC</name>
    <name evidence="5" type="ORF">D3870_16300</name>
</gene>
<keyword evidence="6" id="KW-1185">Reference proteome</keyword>
<dbReference type="SUPFAM" id="SSF52833">
    <property type="entry name" value="Thioredoxin-like"/>
    <property type="match status" value="1"/>
</dbReference>
<dbReference type="EMBL" id="QYUN01000002">
    <property type="protein sequence ID" value="RJG07350.1"/>
    <property type="molecule type" value="Genomic_DNA"/>
</dbReference>
<dbReference type="GO" id="GO:0008794">
    <property type="term" value="F:arsenate reductase (glutaredoxin) activity"/>
    <property type="evidence" value="ECO:0007669"/>
    <property type="project" value="UniProtKB-UniRule"/>
</dbReference>
<dbReference type="PANTHER" id="PTHR30041:SF4">
    <property type="entry name" value="ARSENATE REDUCTASE"/>
    <property type="match status" value="1"/>
</dbReference>
<dbReference type="Proteomes" id="UP000285190">
    <property type="component" value="Unassembled WGS sequence"/>
</dbReference>
<comment type="caution">
    <text evidence="5">The sequence shown here is derived from an EMBL/GenBank/DDBJ whole genome shotgun (WGS) entry which is preliminary data.</text>
</comment>
<evidence type="ECO:0000313" key="5">
    <source>
        <dbReference type="EMBL" id="RJG07350.1"/>
    </source>
</evidence>